<dbReference type="AlphaFoldDB" id="A0A6J2R4V8"/>
<dbReference type="CTD" id="22868"/>
<keyword evidence="5 6" id="KW-0418">Kinase</keyword>
<dbReference type="GO" id="GO:0016301">
    <property type="term" value="F:kinase activity"/>
    <property type="evidence" value="ECO:0007669"/>
    <property type="project" value="UniProtKB-KW"/>
</dbReference>
<dbReference type="InterPro" id="IPR010622">
    <property type="entry name" value="FAST_Leu-rich"/>
</dbReference>
<name>A0A6J2R4V8_COTGO</name>
<dbReference type="GO" id="GO:0044528">
    <property type="term" value="P:regulation of mitochondrial mRNA stability"/>
    <property type="evidence" value="ECO:0007669"/>
    <property type="project" value="InterPro"/>
</dbReference>
<dbReference type="GO" id="GO:0000963">
    <property type="term" value="P:mitochondrial RNA processing"/>
    <property type="evidence" value="ECO:0007669"/>
    <property type="project" value="TreeGrafter"/>
</dbReference>
<evidence type="ECO:0000313" key="4">
    <source>
        <dbReference type="Proteomes" id="UP000504630"/>
    </source>
</evidence>
<protein>
    <submittedName>
        <fullName evidence="5 6">FAST kinase domain-containing protein 2, mitochondrial</fullName>
    </submittedName>
</protein>
<keyword evidence="2" id="KW-0496">Mitochondrion</keyword>
<sequence length="684" mass="78347">MSVWMSEEVMRRCLRFCSRRSPWQQRSFLTTTSTKYKSVTSQQLAHTWGLRHTQSRLDSSLVSPVRFYSQDKIHIKDLEEKEPLYSPLAESSLPAEIQSDQTASMQIQRRSPFLDELESCGSPSDVLELTCKYAITVQQVRKCLNHMWYTSKKMPREKRSYELQLMIEHPAFDSLLQKAMKWTGKMRNEDMVYCLLNMVSLGVPQRSLVIQTFLRACQEKLNDCDDKVLSILAHSLDRMEDSSNVVALKEGMRLIVEARLPGIKNLMTLQTTMRLLGKDAPMDLKQKCEAKALSMKYQFRFHNTQHMIATMAAMGFYSKPLLDVCSKSLQETMKNHLVKRNNSDGISNRLQTTLQSCKELHYVDLDLLSAILDYVSSTIDIWTKRQMIIFLSEFEKLAFCPAVLIEAFAEKVIAKPEALTLKDVLFVLKTYSSLHYDLRLQRQQFLDSLSRALEPFLPNMSEFQLLKSVHHLCLLGHFPSAPLEHLLQSSTLEKFNATEPRFLYNQERMFRMVNLCLRLECPPLPQPLTVPTSVLGDPVSSSPPANPLLSQCLQSVLEDRADTVLQEMVVVEDYYIIDGVITKPRPNQTSETEASSCAESSQRIAVILAPRSDFSYRGDGTSNPCGTLAAKLRHLKILGYNPVTVTEQELQSVSTEERRHFLRGRIFPEHHRSDTQPKVEQLES</sequence>
<dbReference type="OrthoDB" id="9369505at2759"/>
<evidence type="ECO:0000256" key="1">
    <source>
        <dbReference type="ARBA" id="ARBA00004173"/>
    </source>
</evidence>
<dbReference type="SMART" id="SM00952">
    <property type="entry name" value="RAP"/>
    <property type="match status" value="1"/>
</dbReference>
<gene>
    <name evidence="5 6" type="primary">fastkd2</name>
</gene>
<reference evidence="5 6" key="1">
    <citation type="submission" date="2025-04" db="UniProtKB">
        <authorList>
            <consortium name="RefSeq"/>
        </authorList>
    </citation>
    <scope>IDENTIFICATION</scope>
</reference>
<dbReference type="GO" id="GO:0035770">
    <property type="term" value="C:ribonucleoprotein granule"/>
    <property type="evidence" value="ECO:0007669"/>
    <property type="project" value="TreeGrafter"/>
</dbReference>
<dbReference type="GO" id="GO:0005759">
    <property type="term" value="C:mitochondrial matrix"/>
    <property type="evidence" value="ECO:0007669"/>
    <property type="project" value="TreeGrafter"/>
</dbReference>
<dbReference type="GeneTree" id="ENSGT01030000234607"/>
<accession>A0A6J2R4V8</accession>
<dbReference type="Pfam" id="PF06743">
    <property type="entry name" value="FAST_1"/>
    <property type="match status" value="1"/>
</dbReference>
<dbReference type="PANTHER" id="PTHR21228">
    <property type="entry name" value="FAST LEU-RICH DOMAIN-CONTAINING"/>
    <property type="match status" value="1"/>
</dbReference>
<organism evidence="4 6">
    <name type="scientific">Cottoperca gobio</name>
    <name type="common">Frogmouth</name>
    <name type="synonym">Aphritis gobio</name>
    <dbReference type="NCBI Taxonomy" id="56716"/>
    <lineage>
        <taxon>Eukaryota</taxon>
        <taxon>Metazoa</taxon>
        <taxon>Chordata</taxon>
        <taxon>Craniata</taxon>
        <taxon>Vertebrata</taxon>
        <taxon>Euteleostomi</taxon>
        <taxon>Actinopterygii</taxon>
        <taxon>Neopterygii</taxon>
        <taxon>Teleostei</taxon>
        <taxon>Neoteleostei</taxon>
        <taxon>Acanthomorphata</taxon>
        <taxon>Eupercaria</taxon>
        <taxon>Perciformes</taxon>
        <taxon>Notothenioidei</taxon>
        <taxon>Bovichtidae</taxon>
        <taxon>Cottoperca</taxon>
    </lineage>
</organism>
<evidence type="ECO:0000313" key="6">
    <source>
        <dbReference type="RefSeq" id="XP_029305294.1"/>
    </source>
</evidence>
<evidence type="ECO:0000259" key="3">
    <source>
        <dbReference type="SMART" id="SM00952"/>
    </source>
</evidence>
<dbReference type="RefSeq" id="XP_029305286.1">
    <property type="nucleotide sequence ID" value="XM_029449426.1"/>
</dbReference>
<evidence type="ECO:0000313" key="5">
    <source>
        <dbReference type="RefSeq" id="XP_029305286.1"/>
    </source>
</evidence>
<dbReference type="Proteomes" id="UP000504630">
    <property type="component" value="Chromosome 2"/>
</dbReference>
<dbReference type="RefSeq" id="XP_029305294.1">
    <property type="nucleotide sequence ID" value="XM_029449434.1"/>
</dbReference>
<dbReference type="GeneID" id="115019806"/>
<proteinExistence type="predicted"/>
<evidence type="ECO:0000256" key="2">
    <source>
        <dbReference type="ARBA" id="ARBA00023128"/>
    </source>
</evidence>
<comment type="subcellular location">
    <subcellularLocation>
        <location evidence="1">Mitochondrion</location>
    </subcellularLocation>
</comment>
<dbReference type="InterPro" id="IPR050870">
    <property type="entry name" value="FAST_kinase"/>
</dbReference>
<keyword evidence="4" id="KW-1185">Reference proteome</keyword>
<dbReference type="PANTHER" id="PTHR21228:SF1">
    <property type="entry name" value="FAST KINASE DOMAIN-CONTAINING PROTEIN 2, MITOCHONDRIAL"/>
    <property type="match status" value="1"/>
</dbReference>
<dbReference type="InterPro" id="IPR013584">
    <property type="entry name" value="RAP"/>
</dbReference>
<feature type="domain" description="RAP" evidence="3">
    <location>
        <begin position="606"/>
        <end position="665"/>
    </location>
</feature>
<dbReference type="KEGG" id="cgob:115019806"/>
<dbReference type="GO" id="GO:0003723">
    <property type="term" value="F:RNA binding"/>
    <property type="evidence" value="ECO:0007669"/>
    <property type="project" value="TreeGrafter"/>
</dbReference>
<keyword evidence="5 6" id="KW-0808">Transferase</keyword>